<protein>
    <submittedName>
        <fullName evidence="2">Uncharacterized protein</fullName>
    </submittedName>
</protein>
<evidence type="ECO:0000256" key="1">
    <source>
        <dbReference type="SAM" id="Phobius"/>
    </source>
</evidence>
<feature type="transmembrane region" description="Helical" evidence="1">
    <location>
        <begin position="220"/>
        <end position="243"/>
    </location>
</feature>
<dbReference type="AlphaFoldDB" id="A0A098VTG4"/>
<dbReference type="GeneID" id="25258993"/>
<dbReference type="HOGENOM" id="CLU_869004_0_0_1"/>
<feature type="transmembrane region" description="Helical" evidence="1">
    <location>
        <begin position="182"/>
        <end position="208"/>
    </location>
</feature>
<sequence>MDAVAVVGSTPAQNMITRACQLTVFGCISSLAVFWLKKFAPSENWKTSKHKSVNGVISTMLSDALSHFLYACLFFIGIKSLTSISQTIAVETPAVKFSFFHRFSIRFLLPEISFGDYLAIDITIFLCKGIFSFVKTLYGRCFNYWAYAAFSALFALIFPSLLMVSLSVLNPVRISGILHADIMMFLLANLNVYFVWLLIPSIFIFNMLPLTGELNDPVKTFLYGLFVCALVYVPLNDILSAIIKAGGIAAISENSPLVFLLHAILYGLIYSFGYKTLFMLNSCINSYFDSEVAPFNPVADDFSGSIVTIFSGPFFKIKHP</sequence>
<dbReference type="EMBL" id="JMKJ01000120">
    <property type="protein sequence ID" value="KGG52119.1"/>
    <property type="molecule type" value="Genomic_DNA"/>
</dbReference>
<evidence type="ECO:0000313" key="2">
    <source>
        <dbReference type="EMBL" id="KGG52119.1"/>
    </source>
</evidence>
<comment type="caution">
    <text evidence="2">The sequence shown here is derived from an EMBL/GenBank/DDBJ whole genome shotgun (WGS) entry which is preliminary data.</text>
</comment>
<proteinExistence type="predicted"/>
<dbReference type="Proteomes" id="UP000029725">
    <property type="component" value="Unassembled WGS sequence"/>
</dbReference>
<keyword evidence="3" id="KW-1185">Reference proteome</keyword>
<dbReference type="RefSeq" id="XP_013238555.1">
    <property type="nucleotide sequence ID" value="XM_013383101.1"/>
</dbReference>
<keyword evidence="1" id="KW-1133">Transmembrane helix</keyword>
<feature type="transmembrane region" description="Helical" evidence="1">
    <location>
        <begin position="144"/>
        <end position="170"/>
    </location>
</feature>
<keyword evidence="1" id="KW-0812">Transmembrane</keyword>
<evidence type="ECO:0000313" key="3">
    <source>
        <dbReference type="Proteomes" id="UP000029725"/>
    </source>
</evidence>
<dbReference type="VEuPathDB" id="MicrosporidiaDB:DI09_208p20"/>
<feature type="transmembrane region" description="Helical" evidence="1">
    <location>
        <begin position="15"/>
        <end position="36"/>
    </location>
</feature>
<feature type="transmembrane region" description="Helical" evidence="1">
    <location>
        <begin position="255"/>
        <end position="274"/>
    </location>
</feature>
<name>A0A098VTG4_9MICR</name>
<feature type="transmembrane region" description="Helical" evidence="1">
    <location>
        <begin position="117"/>
        <end position="138"/>
    </location>
</feature>
<reference evidence="2 3" key="1">
    <citation type="submission" date="2014-04" db="EMBL/GenBank/DDBJ databases">
        <title>A new species of microsporidia sheds light on the evolution of extreme parasitism.</title>
        <authorList>
            <person name="Haag K.L."/>
            <person name="James T.Y."/>
            <person name="Larsson R."/>
            <person name="Schaer T.M."/>
            <person name="Refardt D."/>
            <person name="Pombert J.-F."/>
            <person name="Ebert D."/>
        </authorList>
    </citation>
    <scope>NUCLEOTIDE SEQUENCE [LARGE SCALE GENOMIC DNA]</scope>
    <source>
        <strain evidence="2 3">UGP3</strain>
        <tissue evidence="2">Spores</tissue>
    </source>
</reference>
<gene>
    <name evidence="2" type="ORF">DI09_208p20</name>
</gene>
<organism evidence="2 3">
    <name type="scientific">Mitosporidium daphniae</name>
    <dbReference type="NCBI Taxonomy" id="1485682"/>
    <lineage>
        <taxon>Eukaryota</taxon>
        <taxon>Fungi</taxon>
        <taxon>Fungi incertae sedis</taxon>
        <taxon>Microsporidia</taxon>
        <taxon>Mitosporidium</taxon>
    </lineage>
</organism>
<keyword evidence="1" id="KW-0472">Membrane</keyword>
<accession>A0A098VTG4</accession>